<evidence type="ECO:0000313" key="2">
    <source>
        <dbReference type="EMBL" id="OGG40942.1"/>
    </source>
</evidence>
<organism evidence="2 3">
    <name type="scientific">Candidatus Jorgensenbacteria bacterium RIFCSPLOWO2_01_FULL_45_25b</name>
    <dbReference type="NCBI Taxonomy" id="1798471"/>
    <lineage>
        <taxon>Bacteria</taxon>
        <taxon>Candidatus Joergenseniibacteriota</taxon>
    </lineage>
</organism>
<dbReference type="InterPro" id="IPR036691">
    <property type="entry name" value="Endo/exonu/phosph_ase_sf"/>
</dbReference>
<sequence>MKILTFNIWDTPLWISVKRKERVNRLGAYLKSHDPDIICLQESFDTRNRERIHRDLGKKTYHSTNQDSDMRRVFYFSRMDKTGGLVIFSKFPIKESLFTPFKLPILVSPQERIGRKGFLIAELETPKGNVLVINTHLYSIHSVHGSGIRMYQLRQILEKTKEKRKLMPCFLGGDLNEHKMMEKEPFKTKLHEEEFYDSTELTGEEVKPSYRPENPLTRARFNNGTNPLRLDCVLLSGLSKMSLSIASNDVLSQPDEPLSDHDPVMITLS</sequence>
<dbReference type="STRING" id="1798471.A3A21_03105"/>
<dbReference type="PANTHER" id="PTHR16320">
    <property type="entry name" value="SPHINGOMYELINASE FAMILY MEMBER"/>
    <property type="match status" value="1"/>
</dbReference>
<comment type="caution">
    <text evidence="2">The sequence shown here is derived from an EMBL/GenBank/DDBJ whole genome shotgun (WGS) entry which is preliminary data.</text>
</comment>
<dbReference type="AlphaFoldDB" id="A0A1F6BVZ4"/>
<protein>
    <recommendedName>
        <fullName evidence="1">Endonuclease/exonuclease/phosphatase domain-containing protein</fullName>
    </recommendedName>
</protein>
<dbReference type="PANTHER" id="PTHR16320:SF23">
    <property type="entry name" value="SPHINGOMYELINASE C 1"/>
    <property type="match status" value="1"/>
</dbReference>
<proteinExistence type="predicted"/>
<dbReference type="Proteomes" id="UP000176996">
    <property type="component" value="Unassembled WGS sequence"/>
</dbReference>
<name>A0A1F6BVZ4_9BACT</name>
<dbReference type="SUPFAM" id="SSF56219">
    <property type="entry name" value="DNase I-like"/>
    <property type="match status" value="1"/>
</dbReference>
<accession>A0A1F6BVZ4</accession>
<dbReference type="Pfam" id="PF03372">
    <property type="entry name" value="Exo_endo_phos"/>
    <property type="match status" value="1"/>
</dbReference>
<evidence type="ECO:0000259" key="1">
    <source>
        <dbReference type="Pfam" id="PF03372"/>
    </source>
</evidence>
<dbReference type="GO" id="GO:0004767">
    <property type="term" value="F:sphingomyelin phosphodiesterase activity"/>
    <property type="evidence" value="ECO:0007669"/>
    <property type="project" value="InterPro"/>
</dbReference>
<evidence type="ECO:0000313" key="3">
    <source>
        <dbReference type="Proteomes" id="UP000176996"/>
    </source>
</evidence>
<feature type="domain" description="Endonuclease/exonuclease/phosphatase" evidence="1">
    <location>
        <begin position="5"/>
        <end position="261"/>
    </location>
</feature>
<dbReference type="EMBL" id="MFKK01000016">
    <property type="protein sequence ID" value="OGG40942.1"/>
    <property type="molecule type" value="Genomic_DNA"/>
</dbReference>
<gene>
    <name evidence="2" type="ORF">A3A21_03105</name>
</gene>
<dbReference type="InterPro" id="IPR038772">
    <property type="entry name" value="Sph/SMPD2-like"/>
</dbReference>
<dbReference type="InterPro" id="IPR005135">
    <property type="entry name" value="Endo/exonuclease/phosphatase"/>
</dbReference>
<reference evidence="2 3" key="1">
    <citation type="journal article" date="2016" name="Nat. Commun.">
        <title>Thousands of microbial genomes shed light on interconnected biogeochemical processes in an aquifer system.</title>
        <authorList>
            <person name="Anantharaman K."/>
            <person name="Brown C.T."/>
            <person name="Hug L.A."/>
            <person name="Sharon I."/>
            <person name="Castelle C.J."/>
            <person name="Probst A.J."/>
            <person name="Thomas B.C."/>
            <person name="Singh A."/>
            <person name="Wilkins M.J."/>
            <person name="Karaoz U."/>
            <person name="Brodie E.L."/>
            <person name="Williams K.H."/>
            <person name="Hubbard S.S."/>
            <person name="Banfield J.F."/>
        </authorList>
    </citation>
    <scope>NUCLEOTIDE SEQUENCE [LARGE SCALE GENOMIC DNA]</scope>
</reference>
<dbReference type="Gene3D" id="3.60.10.10">
    <property type="entry name" value="Endonuclease/exonuclease/phosphatase"/>
    <property type="match status" value="1"/>
</dbReference>